<dbReference type="RefSeq" id="WP_163807744.1">
    <property type="nucleotide sequence ID" value="NZ_AP022620.1"/>
</dbReference>
<dbReference type="InterPro" id="IPR007569">
    <property type="entry name" value="DUF559"/>
</dbReference>
<feature type="domain" description="DUF559" evidence="1">
    <location>
        <begin position="210"/>
        <end position="258"/>
    </location>
</feature>
<accession>A0A6N4W844</accession>
<dbReference type="KEGG" id="many:MANY_34970"/>
<evidence type="ECO:0000259" key="1">
    <source>
        <dbReference type="Pfam" id="PF04480"/>
    </source>
</evidence>
<reference evidence="2 3" key="1">
    <citation type="journal article" date="2019" name="Emerg. Microbes Infect.">
        <title>Comprehensive subspecies identification of 175 nontuberculous mycobacteria species based on 7547 genomic profiles.</title>
        <authorList>
            <person name="Matsumoto Y."/>
            <person name="Kinjo T."/>
            <person name="Motooka D."/>
            <person name="Nabeya D."/>
            <person name="Jung N."/>
            <person name="Uechi K."/>
            <person name="Horii T."/>
            <person name="Iida T."/>
            <person name="Fujita J."/>
            <person name="Nakamura S."/>
        </authorList>
    </citation>
    <scope>NUCLEOTIDE SEQUENCE [LARGE SCALE GENOMIC DNA]</scope>
    <source>
        <strain evidence="2 3">JCM 30275</strain>
    </source>
</reference>
<keyword evidence="3" id="KW-1185">Reference proteome</keyword>
<dbReference type="Gene3D" id="3.40.960.10">
    <property type="entry name" value="VSR Endonuclease"/>
    <property type="match status" value="1"/>
</dbReference>
<evidence type="ECO:0000313" key="3">
    <source>
        <dbReference type="Proteomes" id="UP000467249"/>
    </source>
</evidence>
<name>A0A6N4W844_9MYCO</name>
<proteinExistence type="predicted"/>
<sequence length="277" mass="30916">MPFVGKDALLDGRLTRHALRTQHRAVFPGVYVHNSIELTLRCRTVAAWLWSGRTAAIAGCAAAAWHGTKWIDDDLDIELVSANTRPPPGIATYNDTLLPDEVMVRSGLLVTTPARTAFDLARRRGRDELARLDALARASGYTAEQVEQIARRHPGARGVRRLPQVLALVDPGAESPRETWLRVLLVEAGFPAPVTQIEVYDCGLFIARLDMGWEKVKVAVEYDGDQHRSDRAQYVRDVRRHELLQRLGWIVIRVVKEDAPAGVVRRVRVALQSRGLS</sequence>
<organism evidence="2 3">
    <name type="scientific">Mycolicibacterium anyangense</name>
    <dbReference type="NCBI Taxonomy" id="1431246"/>
    <lineage>
        <taxon>Bacteria</taxon>
        <taxon>Bacillati</taxon>
        <taxon>Actinomycetota</taxon>
        <taxon>Actinomycetes</taxon>
        <taxon>Mycobacteriales</taxon>
        <taxon>Mycobacteriaceae</taxon>
        <taxon>Mycolicibacterium</taxon>
    </lineage>
</organism>
<dbReference type="Proteomes" id="UP000467249">
    <property type="component" value="Chromosome"/>
</dbReference>
<protein>
    <recommendedName>
        <fullName evidence="1">DUF559 domain-containing protein</fullName>
    </recommendedName>
</protein>
<evidence type="ECO:0000313" key="2">
    <source>
        <dbReference type="EMBL" id="BBZ78160.1"/>
    </source>
</evidence>
<dbReference type="Pfam" id="PF04480">
    <property type="entry name" value="DUF559"/>
    <property type="match status" value="1"/>
</dbReference>
<dbReference type="AlphaFoldDB" id="A0A6N4W844"/>
<dbReference type="InterPro" id="IPR011335">
    <property type="entry name" value="Restrct_endonuc-II-like"/>
</dbReference>
<gene>
    <name evidence="2" type="ORF">MANY_34970</name>
</gene>
<dbReference type="SUPFAM" id="SSF52980">
    <property type="entry name" value="Restriction endonuclease-like"/>
    <property type="match status" value="1"/>
</dbReference>
<dbReference type="EMBL" id="AP022620">
    <property type="protein sequence ID" value="BBZ78160.1"/>
    <property type="molecule type" value="Genomic_DNA"/>
</dbReference>